<dbReference type="EMBL" id="VJMJ01000270">
    <property type="protein sequence ID" value="KAF0724437.1"/>
    <property type="molecule type" value="Genomic_DNA"/>
</dbReference>
<sequence>MTTLWAVTIDLFSWERENYEMFIQNCAVLTNMHIRFLPLRDLDSREYSQYLNRLLSSGKKRVDKDSATTQKYPKKRKQRIDVIVFSLEDAFRDNDDDFGGNLTNNSIFRLSP</sequence>
<accession>A0A6G0WB29</accession>
<dbReference type="AlphaFoldDB" id="A0A6G0WB29"/>
<proteinExistence type="predicted"/>
<gene>
    <name evidence="1" type="ORF">Ae201684_016845</name>
</gene>
<dbReference type="VEuPathDB" id="FungiDB:AeMF1_013496"/>
<name>A0A6G0WB29_9STRA</name>
<evidence type="ECO:0000313" key="2">
    <source>
        <dbReference type="Proteomes" id="UP000481153"/>
    </source>
</evidence>
<protein>
    <submittedName>
        <fullName evidence="1">Uncharacterized protein</fullName>
    </submittedName>
</protein>
<reference evidence="1 2" key="1">
    <citation type="submission" date="2019-07" db="EMBL/GenBank/DDBJ databases">
        <title>Genomics analysis of Aphanomyces spp. identifies a new class of oomycete effector associated with host adaptation.</title>
        <authorList>
            <person name="Gaulin E."/>
        </authorList>
    </citation>
    <scope>NUCLEOTIDE SEQUENCE [LARGE SCALE GENOMIC DNA]</scope>
    <source>
        <strain evidence="1 2">ATCC 201684</strain>
    </source>
</reference>
<organism evidence="1 2">
    <name type="scientific">Aphanomyces euteiches</name>
    <dbReference type="NCBI Taxonomy" id="100861"/>
    <lineage>
        <taxon>Eukaryota</taxon>
        <taxon>Sar</taxon>
        <taxon>Stramenopiles</taxon>
        <taxon>Oomycota</taxon>
        <taxon>Saprolegniomycetes</taxon>
        <taxon>Saprolegniales</taxon>
        <taxon>Verrucalvaceae</taxon>
        <taxon>Aphanomyces</taxon>
    </lineage>
</organism>
<evidence type="ECO:0000313" key="1">
    <source>
        <dbReference type="EMBL" id="KAF0724437.1"/>
    </source>
</evidence>
<dbReference type="Proteomes" id="UP000481153">
    <property type="component" value="Unassembled WGS sequence"/>
</dbReference>
<comment type="caution">
    <text evidence="1">The sequence shown here is derived from an EMBL/GenBank/DDBJ whole genome shotgun (WGS) entry which is preliminary data.</text>
</comment>
<keyword evidence="2" id="KW-1185">Reference proteome</keyword>